<gene>
    <name evidence="1" type="ORF">G7Y89_g1174</name>
</gene>
<dbReference type="Proteomes" id="UP000566819">
    <property type="component" value="Unassembled WGS sequence"/>
</dbReference>
<organism evidence="1 2">
    <name type="scientific">Cudoniella acicularis</name>
    <dbReference type="NCBI Taxonomy" id="354080"/>
    <lineage>
        <taxon>Eukaryota</taxon>
        <taxon>Fungi</taxon>
        <taxon>Dikarya</taxon>
        <taxon>Ascomycota</taxon>
        <taxon>Pezizomycotina</taxon>
        <taxon>Leotiomycetes</taxon>
        <taxon>Helotiales</taxon>
        <taxon>Tricladiaceae</taxon>
        <taxon>Cudoniella</taxon>
    </lineage>
</organism>
<evidence type="ECO:0000313" key="2">
    <source>
        <dbReference type="Proteomes" id="UP000566819"/>
    </source>
</evidence>
<dbReference type="InterPro" id="IPR013078">
    <property type="entry name" value="His_Pase_superF_clade-1"/>
</dbReference>
<dbReference type="PANTHER" id="PTHR48100:SF54">
    <property type="entry name" value="PHOSPHATASE SPAC5H10.03-RELATED"/>
    <property type="match status" value="1"/>
</dbReference>
<dbReference type="GO" id="GO:0016791">
    <property type="term" value="F:phosphatase activity"/>
    <property type="evidence" value="ECO:0007669"/>
    <property type="project" value="TreeGrafter"/>
</dbReference>
<dbReference type="PANTHER" id="PTHR48100">
    <property type="entry name" value="BROAD-SPECIFICITY PHOSPHATASE YOR283W-RELATED"/>
    <property type="match status" value="1"/>
</dbReference>
<dbReference type="EMBL" id="JAAMPI010000044">
    <property type="protein sequence ID" value="KAF4636911.1"/>
    <property type="molecule type" value="Genomic_DNA"/>
</dbReference>
<evidence type="ECO:0000313" key="1">
    <source>
        <dbReference type="EMBL" id="KAF4636911.1"/>
    </source>
</evidence>
<dbReference type="SMART" id="SM00855">
    <property type="entry name" value="PGAM"/>
    <property type="match status" value="1"/>
</dbReference>
<dbReference type="OrthoDB" id="496981at2759"/>
<proteinExistence type="predicted"/>
<accession>A0A8H4W868</accession>
<name>A0A8H4W868_9HELO</name>
<reference evidence="1 2" key="1">
    <citation type="submission" date="2020-03" db="EMBL/GenBank/DDBJ databases">
        <title>Draft Genome Sequence of Cudoniella acicularis.</title>
        <authorList>
            <person name="Buettner E."/>
            <person name="Kellner H."/>
        </authorList>
    </citation>
    <scope>NUCLEOTIDE SEQUENCE [LARGE SCALE GENOMIC DNA]</scope>
    <source>
        <strain evidence="1 2">DSM 108380</strain>
    </source>
</reference>
<dbReference type="CDD" id="cd07067">
    <property type="entry name" value="HP_PGM_like"/>
    <property type="match status" value="1"/>
</dbReference>
<sequence length="246" mass="27522">MSKMKTIYLVRHAQGEHNISEISPTGNSFVKDPNLTEFGRSQCKELRESFLYHDEVQIVMASPLRRTIQTAVTSFSPVLSRPEVPFLLVPLAQEISAKPCDVGTDPEKLAAAMDMVLADVDTEFDPTRIDFSFLESGWNSKTGLYEASLKAVELRAAALRRWLWKRPETSIILVTHGAFLPHLTEDWTGLVPPRGTAYQTTEFRRFTFDEASTEQDPHLIEIGKTGVKVSRPLGAHAHDISGVEEV</sequence>
<dbReference type="InterPro" id="IPR050275">
    <property type="entry name" value="PGM_Phosphatase"/>
</dbReference>
<dbReference type="InterPro" id="IPR029033">
    <property type="entry name" value="His_PPase_superfam"/>
</dbReference>
<protein>
    <recommendedName>
        <fullName evidence="3">Phosphoglycerate mutase-like protein</fullName>
    </recommendedName>
</protein>
<dbReference type="Gene3D" id="3.40.50.1240">
    <property type="entry name" value="Phosphoglycerate mutase-like"/>
    <property type="match status" value="1"/>
</dbReference>
<dbReference type="SUPFAM" id="SSF53254">
    <property type="entry name" value="Phosphoglycerate mutase-like"/>
    <property type="match status" value="1"/>
</dbReference>
<dbReference type="Pfam" id="PF00300">
    <property type="entry name" value="His_Phos_1"/>
    <property type="match status" value="1"/>
</dbReference>
<comment type="caution">
    <text evidence="1">The sequence shown here is derived from an EMBL/GenBank/DDBJ whole genome shotgun (WGS) entry which is preliminary data.</text>
</comment>
<dbReference type="AlphaFoldDB" id="A0A8H4W868"/>
<dbReference type="GO" id="GO:0005737">
    <property type="term" value="C:cytoplasm"/>
    <property type="evidence" value="ECO:0007669"/>
    <property type="project" value="TreeGrafter"/>
</dbReference>
<keyword evidence="2" id="KW-1185">Reference proteome</keyword>
<evidence type="ECO:0008006" key="3">
    <source>
        <dbReference type="Google" id="ProtNLM"/>
    </source>
</evidence>